<accession>A0A2P2IJL8</accession>
<name>A0A2P2IJL8_RHIMU</name>
<proteinExistence type="predicted"/>
<evidence type="ECO:0000313" key="1">
    <source>
        <dbReference type="EMBL" id="MBW81418.1"/>
    </source>
</evidence>
<dbReference type="EMBL" id="GGEC01000935">
    <property type="protein sequence ID" value="MBW81418.1"/>
    <property type="molecule type" value="Transcribed_RNA"/>
</dbReference>
<reference evidence="1" key="1">
    <citation type="submission" date="2018-02" db="EMBL/GenBank/DDBJ databases">
        <title>Rhizophora mucronata_Transcriptome.</title>
        <authorList>
            <person name="Meera S.P."/>
            <person name="Sreeshan A."/>
            <person name="Augustine A."/>
        </authorList>
    </citation>
    <scope>NUCLEOTIDE SEQUENCE</scope>
    <source>
        <tissue evidence="1">Leaf</tissue>
    </source>
</reference>
<organism evidence="1">
    <name type="scientific">Rhizophora mucronata</name>
    <name type="common">Asiatic mangrove</name>
    <dbReference type="NCBI Taxonomy" id="61149"/>
    <lineage>
        <taxon>Eukaryota</taxon>
        <taxon>Viridiplantae</taxon>
        <taxon>Streptophyta</taxon>
        <taxon>Embryophyta</taxon>
        <taxon>Tracheophyta</taxon>
        <taxon>Spermatophyta</taxon>
        <taxon>Magnoliopsida</taxon>
        <taxon>eudicotyledons</taxon>
        <taxon>Gunneridae</taxon>
        <taxon>Pentapetalae</taxon>
        <taxon>rosids</taxon>
        <taxon>fabids</taxon>
        <taxon>Malpighiales</taxon>
        <taxon>Rhizophoraceae</taxon>
        <taxon>Rhizophora</taxon>
    </lineage>
</organism>
<sequence length="11" mass="1337">MRTSRIPLLHI</sequence>
<protein>
    <submittedName>
        <fullName evidence="1">Uncharacterized protein</fullName>
    </submittedName>
</protein>